<accession>A0ABR1II52</accession>
<evidence type="ECO:0000259" key="1">
    <source>
        <dbReference type="PROSITE" id="PS50056"/>
    </source>
</evidence>
<dbReference type="InterPro" id="IPR000387">
    <property type="entry name" value="Tyr_Pase_dom"/>
</dbReference>
<keyword evidence="3" id="KW-1185">Reference proteome</keyword>
<dbReference type="Gene3D" id="3.90.190.10">
    <property type="entry name" value="Protein tyrosine phosphatase superfamily"/>
    <property type="match status" value="1"/>
</dbReference>
<dbReference type="PROSITE" id="PS50056">
    <property type="entry name" value="TYR_PHOSPHATASE_2"/>
    <property type="match status" value="1"/>
</dbReference>
<dbReference type="InterPro" id="IPR016130">
    <property type="entry name" value="Tyr_Pase_AS"/>
</dbReference>
<organism evidence="2 3">
    <name type="scientific">Neonectria magnoliae</name>
    <dbReference type="NCBI Taxonomy" id="2732573"/>
    <lineage>
        <taxon>Eukaryota</taxon>
        <taxon>Fungi</taxon>
        <taxon>Dikarya</taxon>
        <taxon>Ascomycota</taxon>
        <taxon>Pezizomycotina</taxon>
        <taxon>Sordariomycetes</taxon>
        <taxon>Hypocreomycetidae</taxon>
        <taxon>Hypocreales</taxon>
        <taxon>Nectriaceae</taxon>
        <taxon>Neonectria</taxon>
    </lineage>
</organism>
<gene>
    <name evidence="2" type="ORF">QQZ08_000728</name>
</gene>
<dbReference type="InterPro" id="IPR029021">
    <property type="entry name" value="Prot-tyrosine_phosphatase-like"/>
</dbReference>
<protein>
    <recommendedName>
        <fullName evidence="1">Tyrosine specific protein phosphatases domain-containing protein</fullName>
    </recommendedName>
</protein>
<evidence type="ECO:0000313" key="2">
    <source>
        <dbReference type="EMBL" id="KAK7432865.1"/>
    </source>
</evidence>
<dbReference type="Proteomes" id="UP001498421">
    <property type="component" value="Unassembled WGS sequence"/>
</dbReference>
<proteinExistence type="predicted"/>
<dbReference type="PANTHER" id="PTHR31126:SF1">
    <property type="entry name" value="TYROSINE SPECIFIC PROTEIN PHOSPHATASES DOMAIN-CONTAINING PROTEIN"/>
    <property type="match status" value="1"/>
</dbReference>
<reference evidence="2 3" key="1">
    <citation type="journal article" date="2025" name="Microbiol. Resour. Announc.">
        <title>Draft genome sequences for Neonectria magnoliae and Neonectria punicea, canker pathogens of Liriodendron tulipifera and Acer saccharum in West Virginia.</title>
        <authorList>
            <person name="Petronek H.M."/>
            <person name="Kasson M.T."/>
            <person name="Metheny A.M."/>
            <person name="Stauder C.M."/>
            <person name="Lovett B."/>
            <person name="Lynch S.C."/>
            <person name="Garnas J.R."/>
            <person name="Kasson L.R."/>
            <person name="Stajich J.E."/>
        </authorList>
    </citation>
    <scope>NUCLEOTIDE SEQUENCE [LARGE SCALE GENOMIC DNA]</scope>
    <source>
        <strain evidence="2 3">NRRL 64651</strain>
    </source>
</reference>
<comment type="caution">
    <text evidence="2">The sequence shown here is derived from an EMBL/GenBank/DDBJ whole genome shotgun (WGS) entry which is preliminary data.</text>
</comment>
<dbReference type="SUPFAM" id="SSF52799">
    <property type="entry name" value="(Phosphotyrosine protein) phosphatases II"/>
    <property type="match status" value="1"/>
</dbReference>
<dbReference type="InterPro" id="IPR026893">
    <property type="entry name" value="Tyr/Ser_Pase_IphP-type"/>
</dbReference>
<evidence type="ECO:0000313" key="3">
    <source>
        <dbReference type="Proteomes" id="UP001498421"/>
    </source>
</evidence>
<feature type="domain" description="Tyrosine specific protein phosphatases" evidence="1">
    <location>
        <begin position="116"/>
        <end position="195"/>
    </location>
</feature>
<dbReference type="PROSITE" id="PS00383">
    <property type="entry name" value="TYR_PHOSPHATASE_1"/>
    <property type="match status" value="1"/>
</dbReference>
<dbReference type="PANTHER" id="PTHR31126">
    <property type="entry name" value="TYROSINE-PROTEIN PHOSPHATASE"/>
    <property type="match status" value="1"/>
</dbReference>
<name>A0ABR1II52_9HYPO</name>
<dbReference type="Pfam" id="PF13350">
    <property type="entry name" value="Y_phosphatase3"/>
    <property type="match status" value="1"/>
</dbReference>
<dbReference type="EMBL" id="JAZAVK010000003">
    <property type="protein sequence ID" value="KAK7432865.1"/>
    <property type="molecule type" value="Genomic_DNA"/>
</dbReference>
<sequence>MSDLGPPFIPVAGLPNFRDIGGTPIAARPGHTIKPGIVFRSAEPSRVTDAGITVLQRLRISRVYDLRSTNEVAKFSTGVREWPGAVRVFTPVFLDEDYGPVEIGVRLSFYSGEGTEGYVKTYRSIWESVGPMRTILLHLAEPSPEPLLLHCTAGKDRTGVIVAVILSLCGVDDETIAHEYSLTNAGLSERKDEIMARLMEHESLRNNPEGAKRLISATPTNMLAALKALQSDYGSVEQYVKTKCGLSPDEIEQIRKNLIVADQASWFGTSE</sequence>